<evidence type="ECO:0000313" key="9">
    <source>
        <dbReference type="Proteomes" id="UP000243002"/>
    </source>
</evidence>
<sequence>MVRPSGTSSGKGPVVLAVSGASAQPLAQRALQLLLEAGEAVELVTSRGAIGVWQAELGLRVPSEPDAQEAFWRERTAVSTGQLRCHRWNDQAAGIASGSFKTRGMVILPASMGTVGRIASGVALDLVERAADVHLKEGRPLVICPRETPWSLVHLRNLTALAEAGARIAPPVPAWYHQPQSIEDMVDFLVIRVFDVLGYELGNLRRWQGPPHQPGSPGAPAAGTTSP</sequence>
<comment type="caution">
    <text evidence="5">Lacks conserved residue(s) required for the propagation of feature annotation.</text>
</comment>
<reference evidence="8 9" key="1">
    <citation type="journal article" date="2018" name="Environ. Microbiol.">
        <title>Ecological and genomic features of two widespread freshwater picocyanobacteria.</title>
        <authorList>
            <person name="Cabello-Yeves P.J."/>
            <person name="Picazo A."/>
            <person name="Camacho A."/>
            <person name="Callieri C."/>
            <person name="Rosselli R."/>
            <person name="Roda-Garcia J.J."/>
            <person name="Coutinho F.H."/>
            <person name="Rodriguez-Valera F."/>
        </authorList>
    </citation>
    <scope>NUCLEOTIDE SEQUENCE [LARGE SCALE GENOMIC DNA]</scope>
    <source>
        <strain evidence="8 9">Tous</strain>
    </source>
</reference>
<feature type="region of interest" description="Disordered" evidence="6">
    <location>
        <begin position="207"/>
        <end position="227"/>
    </location>
</feature>
<feature type="binding site" evidence="5">
    <location>
        <position position="46"/>
    </location>
    <ligand>
        <name>FMN</name>
        <dbReference type="ChEBI" id="CHEBI:58210"/>
    </ligand>
</feature>
<dbReference type="AlphaFoldDB" id="A0A2P7N1P5"/>
<feature type="binding site" evidence="5">
    <location>
        <position position="146"/>
    </location>
    <ligand>
        <name>FMN</name>
        <dbReference type="ChEBI" id="CHEBI:58210"/>
    </ligand>
</feature>
<dbReference type="RefSeq" id="WP_106501565.1">
    <property type="nucleotide sequence ID" value="NZ_PXXO01000001.1"/>
</dbReference>
<evidence type="ECO:0000313" key="8">
    <source>
        <dbReference type="EMBL" id="PSJ07379.1"/>
    </source>
</evidence>
<dbReference type="EMBL" id="PXXO01000001">
    <property type="protein sequence ID" value="PSJ07379.1"/>
    <property type="molecule type" value="Genomic_DNA"/>
</dbReference>
<dbReference type="GO" id="GO:0106141">
    <property type="term" value="F:flavin prenyltransferase activity"/>
    <property type="evidence" value="ECO:0007669"/>
    <property type="project" value="UniProtKB-EC"/>
</dbReference>
<evidence type="ECO:0000256" key="6">
    <source>
        <dbReference type="SAM" id="MobiDB-lite"/>
    </source>
</evidence>
<feature type="binding site" evidence="5">
    <location>
        <position position="192"/>
    </location>
    <ligand>
        <name>dimethylallyl phosphate</name>
        <dbReference type="ChEBI" id="CHEBI:88052"/>
    </ligand>
</feature>
<dbReference type="InterPro" id="IPR003382">
    <property type="entry name" value="Flavoprotein"/>
</dbReference>
<evidence type="ECO:0000256" key="5">
    <source>
        <dbReference type="HAMAP-Rule" id="MF_01984"/>
    </source>
</evidence>
<feature type="binding site" evidence="5">
    <location>
        <position position="176"/>
    </location>
    <ligand>
        <name>dimethylallyl phosphate</name>
        <dbReference type="ChEBI" id="CHEBI:88052"/>
    </ligand>
</feature>
<feature type="binding site" evidence="5">
    <location>
        <begin position="20"/>
        <end position="22"/>
    </location>
    <ligand>
        <name>FMN</name>
        <dbReference type="ChEBI" id="CHEBI:58210"/>
    </ligand>
</feature>
<accession>A0A2P7N1P5</accession>
<dbReference type="Proteomes" id="UP000243002">
    <property type="component" value="Unassembled WGS sequence"/>
</dbReference>
<comment type="caution">
    <text evidence="8">The sequence shown here is derived from an EMBL/GenBank/DDBJ whole genome shotgun (WGS) entry which is preliminary data.</text>
</comment>
<feature type="domain" description="Flavoprotein" evidence="7">
    <location>
        <begin position="14"/>
        <end position="195"/>
    </location>
</feature>
<dbReference type="NCBIfam" id="TIGR00421">
    <property type="entry name" value="ubiX_pad"/>
    <property type="match status" value="1"/>
</dbReference>
<keyword evidence="1 5" id="KW-0637">Prenyltransferase</keyword>
<dbReference type="HAMAP" id="MF_01984">
    <property type="entry name" value="ubiX_pad"/>
    <property type="match status" value="1"/>
</dbReference>
<evidence type="ECO:0000259" key="7">
    <source>
        <dbReference type="Pfam" id="PF02441"/>
    </source>
</evidence>
<dbReference type="InterPro" id="IPR004507">
    <property type="entry name" value="UbiX-like"/>
</dbReference>
<gene>
    <name evidence="5" type="primary">ubiX</name>
    <name evidence="8" type="ORF">C7K55_01180</name>
</gene>
<name>A0A2P7N1P5_9CYAN</name>
<comment type="function">
    <text evidence="5">Flavin prenyltransferase that catalyzes the synthesis of the prenylated FMN cofactor (prenyl-FMN) for 4-hydroxy-3-polyprenylbenzoic acid decarboxylase UbiD. The prenyltransferase is metal-independent and links a dimethylallyl moiety from dimethylallyl monophosphate (DMAP) to the flavin N5 and C6 atoms of FMN.</text>
</comment>
<keyword evidence="4 5" id="KW-0808">Transferase</keyword>
<evidence type="ECO:0000256" key="3">
    <source>
        <dbReference type="ARBA" id="ARBA00022643"/>
    </source>
</evidence>
<dbReference type="InterPro" id="IPR036551">
    <property type="entry name" value="Flavin_trans-like"/>
</dbReference>
<keyword evidence="3 5" id="KW-0288">FMN</keyword>
<dbReference type="EC" id="2.5.1.129" evidence="5"/>
<keyword evidence="2 5" id="KW-0285">Flavoprotein</keyword>
<proteinExistence type="inferred from homology"/>
<evidence type="ECO:0000256" key="4">
    <source>
        <dbReference type="ARBA" id="ARBA00022679"/>
    </source>
</evidence>
<dbReference type="Pfam" id="PF02441">
    <property type="entry name" value="Flavoprotein"/>
    <property type="match status" value="1"/>
</dbReference>
<organism evidence="8 9">
    <name type="scientific">Cyanobium usitatum str. Tous</name>
    <dbReference type="NCBI Taxonomy" id="2116684"/>
    <lineage>
        <taxon>Bacteria</taxon>
        <taxon>Bacillati</taxon>
        <taxon>Cyanobacteriota</taxon>
        <taxon>Cyanophyceae</taxon>
        <taxon>Synechococcales</taxon>
        <taxon>Prochlorococcaceae</taxon>
        <taxon>Cyanobium</taxon>
    </lineage>
</organism>
<keyword evidence="9" id="KW-1185">Reference proteome</keyword>
<dbReference type="Gene3D" id="3.40.50.1950">
    <property type="entry name" value="Flavin prenyltransferase-like"/>
    <property type="match status" value="1"/>
</dbReference>
<comment type="catalytic activity">
    <reaction evidence="5">
        <text>dimethylallyl phosphate + FMNH2 = prenylated FMNH2 + phosphate</text>
        <dbReference type="Rhea" id="RHEA:37743"/>
        <dbReference type="ChEBI" id="CHEBI:43474"/>
        <dbReference type="ChEBI" id="CHEBI:57618"/>
        <dbReference type="ChEBI" id="CHEBI:87467"/>
        <dbReference type="ChEBI" id="CHEBI:88052"/>
        <dbReference type="EC" id="2.5.1.129"/>
    </reaction>
</comment>
<evidence type="ECO:0000256" key="2">
    <source>
        <dbReference type="ARBA" id="ARBA00022630"/>
    </source>
</evidence>
<feature type="binding site" evidence="5">
    <location>
        <begin position="111"/>
        <end position="114"/>
    </location>
    <ligand>
        <name>FMN</name>
        <dbReference type="ChEBI" id="CHEBI:58210"/>
    </ligand>
</feature>
<dbReference type="OrthoDB" id="9781577at2"/>
<protein>
    <recommendedName>
        <fullName evidence="5">Flavin prenyltransferase UbiX</fullName>
        <ecNumber evidence="5">2.5.1.129</ecNumber>
    </recommendedName>
</protein>
<evidence type="ECO:0000256" key="1">
    <source>
        <dbReference type="ARBA" id="ARBA00022602"/>
    </source>
</evidence>
<dbReference type="SUPFAM" id="SSF52507">
    <property type="entry name" value="Homo-oligomeric flavin-containing Cys decarboxylases, HFCD"/>
    <property type="match status" value="1"/>
</dbReference>
<comment type="similarity">
    <text evidence="5">Belongs to the UbiX/PAD1 family.</text>
</comment>